<evidence type="ECO:0000256" key="2">
    <source>
        <dbReference type="ARBA" id="ARBA00022741"/>
    </source>
</evidence>
<gene>
    <name evidence="6" type="ORF">SAMN05192530_101305</name>
</gene>
<evidence type="ECO:0000256" key="5">
    <source>
        <dbReference type="RuleBase" id="RU361279"/>
    </source>
</evidence>
<dbReference type="AlphaFoldDB" id="A0A1H0CHD1"/>
<comment type="cofactor">
    <cofactor evidence="5">
        <name>Mg(2+)</name>
        <dbReference type="ChEBI" id="CHEBI:18420"/>
    </cofactor>
</comment>
<proteinExistence type="inferred from homology"/>
<dbReference type="NCBIfam" id="TIGR02727">
    <property type="entry name" value="MTHFS_bact"/>
    <property type="match status" value="1"/>
</dbReference>
<dbReference type="InterPro" id="IPR037171">
    <property type="entry name" value="NagB/RpiA_transferase-like"/>
</dbReference>
<keyword evidence="5" id="KW-0460">Magnesium</keyword>
<dbReference type="PANTHER" id="PTHR23407:SF1">
    <property type="entry name" value="5-FORMYLTETRAHYDROFOLATE CYCLO-LIGASE"/>
    <property type="match status" value="1"/>
</dbReference>
<protein>
    <recommendedName>
        <fullName evidence="5">5-formyltetrahydrofolate cyclo-ligase</fullName>
        <ecNumber evidence="5">6.3.3.2</ecNumber>
    </recommendedName>
</protein>
<dbReference type="PANTHER" id="PTHR23407">
    <property type="entry name" value="ATPASE INHIBITOR/5-FORMYLTETRAHYDROFOLATE CYCLO-LIGASE"/>
    <property type="match status" value="1"/>
</dbReference>
<dbReference type="STRING" id="1166073.SAMN05192530_101305"/>
<dbReference type="InterPro" id="IPR024185">
    <property type="entry name" value="FTHF_cligase-like_sf"/>
</dbReference>
<sequence>MSDGDIDARKRALRGKAMRRRDGLDPSDRSLDALAITRHVLAFLPDDGSPVAAYLAIRSEVDPALLVSLLRQAGRSVGVPAIDGHELRFRIVRDDGPLEPQGFGTRAPGSDVPEIVPSVILVPLLAFDAAGRRLGYGRGFYDRAIARARGNGRVLAVGLAFASQLVEHVPTDEHDQTLDAVVTENGVLVPTAAVSPSR</sequence>
<dbReference type="EMBL" id="FNIT01000001">
    <property type="protein sequence ID" value="SDN57201.1"/>
    <property type="molecule type" value="Genomic_DNA"/>
</dbReference>
<evidence type="ECO:0000313" key="7">
    <source>
        <dbReference type="Proteomes" id="UP000198793"/>
    </source>
</evidence>
<feature type="binding site" evidence="4">
    <location>
        <position position="60"/>
    </location>
    <ligand>
        <name>substrate</name>
    </ligand>
</feature>
<keyword evidence="3 4" id="KW-0067">ATP-binding</keyword>
<comment type="similarity">
    <text evidence="1 5">Belongs to the 5-formyltetrahydrofolate cyclo-ligase family.</text>
</comment>
<dbReference type="GO" id="GO:0046872">
    <property type="term" value="F:metal ion binding"/>
    <property type="evidence" value="ECO:0007669"/>
    <property type="project" value="UniProtKB-KW"/>
</dbReference>
<dbReference type="Proteomes" id="UP000198793">
    <property type="component" value="Unassembled WGS sequence"/>
</dbReference>
<comment type="catalytic activity">
    <reaction evidence="5">
        <text>(6S)-5-formyl-5,6,7,8-tetrahydrofolate + ATP = (6R)-5,10-methenyltetrahydrofolate + ADP + phosphate</text>
        <dbReference type="Rhea" id="RHEA:10488"/>
        <dbReference type="ChEBI" id="CHEBI:30616"/>
        <dbReference type="ChEBI" id="CHEBI:43474"/>
        <dbReference type="ChEBI" id="CHEBI:57455"/>
        <dbReference type="ChEBI" id="CHEBI:57457"/>
        <dbReference type="ChEBI" id="CHEBI:456216"/>
        <dbReference type="EC" id="6.3.3.2"/>
    </reaction>
</comment>
<keyword evidence="5" id="KW-0479">Metal-binding</keyword>
<keyword evidence="6" id="KW-0436">Ligase</keyword>
<name>A0A1H0CHD1_9HYPH</name>
<feature type="binding site" evidence="4">
    <location>
        <begin position="10"/>
        <end position="14"/>
    </location>
    <ligand>
        <name>ATP</name>
        <dbReference type="ChEBI" id="CHEBI:30616"/>
    </ligand>
</feature>
<evidence type="ECO:0000313" key="6">
    <source>
        <dbReference type="EMBL" id="SDN57201.1"/>
    </source>
</evidence>
<evidence type="ECO:0000256" key="3">
    <source>
        <dbReference type="ARBA" id="ARBA00022840"/>
    </source>
</evidence>
<feature type="binding site" evidence="4">
    <location>
        <begin position="133"/>
        <end position="141"/>
    </location>
    <ligand>
        <name>ATP</name>
        <dbReference type="ChEBI" id="CHEBI:30616"/>
    </ligand>
</feature>
<dbReference type="PIRSF" id="PIRSF006806">
    <property type="entry name" value="FTHF_cligase"/>
    <property type="match status" value="1"/>
</dbReference>
<feature type="binding site" evidence="4">
    <location>
        <position position="55"/>
    </location>
    <ligand>
        <name>substrate</name>
    </ligand>
</feature>
<dbReference type="OrthoDB" id="9801938at2"/>
<dbReference type="GO" id="GO:0005524">
    <property type="term" value="F:ATP binding"/>
    <property type="evidence" value="ECO:0007669"/>
    <property type="project" value="UniProtKB-KW"/>
</dbReference>
<dbReference type="GO" id="GO:0009396">
    <property type="term" value="P:folic acid-containing compound biosynthetic process"/>
    <property type="evidence" value="ECO:0007669"/>
    <property type="project" value="TreeGrafter"/>
</dbReference>
<keyword evidence="2 4" id="KW-0547">Nucleotide-binding</keyword>
<organism evidence="6 7">
    <name type="scientific">Aureimonas jatrophae</name>
    <dbReference type="NCBI Taxonomy" id="1166073"/>
    <lineage>
        <taxon>Bacteria</taxon>
        <taxon>Pseudomonadati</taxon>
        <taxon>Pseudomonadota</taxon>
        <taxon>Alphaproteobacteria</taxon>
        <taxon>Hyphomicrobiales</taxon>
        <taxon>Aurantimonadaceae</taxon>
        <taxon>Aureimonas</taxon>
    </lineage>
</organism>
<evidence type="ECO:0000256" key="1">
    <source>
        <dbReference type="ARBA" id="ARBA00010638"/>
    </source>
</evidence>
<dbReference type="Gene3D" id="3.40.50.10420">
    <property type="entry name" value="NagB/RpiA/CoA transferase-like"/>
    <property type="match status" value="1"/>
</dbReference>
<dbReference type="GO" id="GO:0030272">
    <property type="term" value="F:5-formyltetrahydrofolate cyclo-ligase activity"/>
    <property type="evidence" value="ECO:0007669"/>
    <property type="project" value="UniProtKB-EC"/>
</dbReference>
<evidence type="ECO:0000256" key="4">
    <source>
        <dbReference type="PIRSR" id="PIRSR006806-1"/>
    </source>
</evidence>
<dbReference type="GO" id="GO:0035999">
    <property type="term" value="P:tetrahydrofolate interconversion"/>
    <property type="evidence" value="ECO:0007669"/>
    <property type="project" value="TreeGrafter"/>
</dbReference>
<reference evidence="6 7" key="1">
    <citation type="submission" date="2016-10" db="EMBL/GenBank/DDBJ databases">
        <authorList>
            <person name="de Groot N.N."/>
        </authorList>
    </citation>
    <scope>NUCLEOTIDE SEQUENCE [LARGE SCALE GENOMIC DNA]</scope>
    <source>
        <strain evidence="7">L7-484,KACC 16230,DSM 25025</strain>
    </source>
</reference>
<dbReference type="RefSeq" id="WP_090667837.1">
    <property type="nucleotide sequence ID" value="NZ_FNIT01000001.1"/>
</dbReference>
<dbReference type="SUPFAM" id="SSF100950">
    <property type="entry name" value="NagB/RpiA/CoA transferase-like"/>
    <property type="match status" value="1"/>
</dbReference>
<accession>A0A1H0CHD1</accession>
<keyword evidence="7" id="KW-1185">Reference proteome</keyword>
<dbReference type="Pfam" id="PF01812">
    <property type="entry name" value="5-FTHF_cyc-lig"/>
    <property type="match status" value="1"/>
</dbReference>
<dbReference type="EC" id="6.3.3.2" evidence="5"/>
<dbReference type="InterPro" id="IPR002698">
    <property type="entry name" value="FTHF_cligase"/>
</dbReference>